<evidence type="ECO:0000313" key="10">
    <source>
        <dbReference type="EMBL" id="KAF4322461.1"/>
    </source>
</evidence>
<dbReference type="PROSITE" id="PS00629">
    <property type="entry name" value="IMP_1"/>
    <property type="match status" value="1"/>
</dbReference>
<comment type="caution">
    <text evidence="10">The sequence shown here is derived from an EMBL/GenBank/DDBJ whole genome shotgun (WGS) entry which is preliminary data.</text>
</comment>
<dbReference type="GO" id="GO:0006289">
    <property type="term" value="P:nucleotide-excision repair"/>
    <property type="evidence" value="ECO:0007669"/>
    <property type="project" value="InterPro"/>
</dbReference>
<dbReference type="GO" id="GO:0008934">
    <property type="term" value="F:inositol monophosphate 1-phosphatase activity"/>
    <property type="evidence" value="ECO:0007669"/>
    <property type="project" value="InterPro"/>
</dbReference>
<dbReference type="Proteomes" id="UP000702964">
    <property type="component" value="Unassembled WGS sequence"/>
</dbReference>
<sequence>MRVSFHPDHFTVLSTPRAEVLRNSMRDLRHHVRMLDAMGLNATAKNNIHIGGAYGDKPSAALRFEENFLKLDRDIQERMTLENDDKTFNAPETLAVCQRMGLPMVLDIHHQWVNNEGEQPWDLWPEILKTWESPLAQADSPADKPLPPKIHVSSPKSEKDLRGHADGVEVEPLLTFLRHIAADTPALDVMIEAKRKDEALVQLMQKLAFYHEEGVEWVDESTIDIESRVNALNEKEKTPYVVTSKSYTAVAINAASKAGEWIKSRLGTVGEPGTKYSPQDLVTEVDKGAEQMIRRLILTHFPHHAILGEEGVEPGPEASAKALKEAEEEEFLWIVDPVDGTTNFVHGFPFYSVSIALAHNGEVIVGVIYDPSRDEMFVAEKGKGAYVHGNRMLVSGEQELDQSLIAVGFPADTTYALPINMAAVQALAPQVRSLRAGGSAALHLAYVAAGRLSAYTEVGLKPWDIAAGALLVEESGGKVTDTIGMPYQLSVSHVVASNGKIHNALTDVLKEAKATGLE</sequence>
<keyword evidence="7 8" id="KW-0460">Magnesium</keyword>
<keyword evidence="5 8" id="KW-0479">Metal-binding</keyword>
<reference evidence="10" key="1">
    <citation type="journal article" date="2015" name="Genom Data">
        <title>Draft genome sequences of Phytophthora kernoviae and Phytophthora ramorum lineage EU2 from Scotland.</title>
        <authorList>
            <person name="Sambles C."/>
            <person name="Schlenzig A."/>
            <person name="O'Neill P."/>
            <person name="Grant M."/>
            <person name="Studholme D.J."/>
        </authorList>
    </citation>
    <scope>NUCLEOTIDE SEQUENCE</scope>
    <source>
        <strain evidence="10">00238/432</strain>
    </source>
</reference>
<reference evidence="10" key="2">
    <citation type="submission" date="2020-02" db="EMBL/GenBank/DDBJ databases">
        <authorList>
            <person name="Studholme D.J."/>
        </authorList>
    </citation>
    <scope>NUCLEOTIDE SEQUENCE</scope>
    <source>
        <strain evidence="10">00238/432</strain>
    </source>
</reference>
<evidence type="ECO:0000256" key="1">
    <source>
        <dbReference type="ARBA" id="ARBA00001033"/>
    </source>
</evidence>
<dbReference type="SUPFAM" id="SSF51658">
    <property type="entry name" value="Xylose isomerase-like"/>
    <property type="match status" value="1"/>
</dbReference>
<dbReference type="PANTHER" id="PTHR20854">
    <property type="entry name" value="INOSITOL MONOPHOSPHATASE"/>
    <property type="match status" value="1"/>
</dbReference>
<dbReference type="PRINTS" id="PR00377">
    <property type="entry name" value="IMPHPHTASES"/>
</dbReference>
<dbReference type="Gene3D" id="3.30.540.10">
    <property type="entry name" value="Fructose-1,6-Bisphosphatase, subunit A, domain 1"/>
    <property type="match status" value="1"/>
</dbReference>
<dbReference type="PANTHER" id="PTHR20854:SF4">
    <property type="entry name" value="INOSITOL-1-MONOPHOSPHATASE-RELATED"/>
    <property type="match status" value="1"/>
</dbReference>
<gene>
    <name evidence="10" type="ORF">G195_004601</name>
</gene>
<evidence type="ECO:0000256" key="2">
    <source>
        <dbReference type="ARBA" id="ARBA00001946"/>
    </source>
</evidence>
<dbReference type="NCBIfam" id="TIGR00629">
    <property type="entry name" value="uvde"/>
    <property type="match status" value="1"/>
</dbReference>
<evidence type="ECO:0000256" key="7">
    <source>
        <dbReference type="ARBA" id="ARBA00022842"/>
    </source>
</evidence>
<dbReference type="Pfam" id="PF00459">
    <property type="entry name" value="Inositol_P"/>
    <property type="match status" value="1"/>
</dbReference>
<dbReference type="InterPro" id="IPR000760">
    <property type="entry name" value="Inositol_monophosphatase-like"/>
</dbReference>
<dbReference type="InterPro" id="IPR004601">
    <property type="entry name" value="UvdE"/>
</dbReference>
<evidence type="ECO:0000256" key="9">
    <source>
        <dbReference type="SAM" id="MobiDB-lite"/>
    </source>
</evidence>
<feature type="region of interest" description="Disordered" evidence="9">
    <location>
        <begin position="137"/>
        <end position="163"/>
    </location>
</feature>
<dbReference type="EC" id="3.1.3.25" evidence="4"/>
<comment type="similarity">
    <text evidence="3">Belongs to the inositol monophosphatase superfamily.</text>
</comment>
<evidence type="ECO:0000256" key="5">
    <source>
        <dbReference type="ARBA" id="ARBA00022723"/>
    </source>
</evidence>
<dbReference type="Pfam" id="PF03851">
    <property type="entry name" value="UvdE"/>
    <property type="match status" value="1"/>
</dbReference>
<accession>A0A8J4WIJ6</accession>
<dbReference type="AlphaFoldDB" id="A0A8J4WIJ6"/>
<dbReference type="EMBL" id="AOFI03000069">
    <property type="protein sequence ID" value="KAF4322461.1"/>
    <property type="molecule type" value="Genomic_DNA"/>
</dbReference>
<feature type="binding site" evidence="8">
    <location>
        <position position="309"/>
    </location>
    <ligand>
        <name>Mg(2+)</name>
        <dbReference type="ChEBI" id="CHEBI:18420"/>
        <label>1</label>
        <note>catalytic</note>
    </ligand>
</feature>
<dbReference type="Gene3D" id="3.20.20.150">
    <property type="entry name" value="Divalent-metal-dependent TIM barrel enzymes"/>
    <property type="match status" value="1"/>
</dbReference>
<dbReference type="InterPro" id="IPR022337">
    <property type="entry name" value="Inositol_monophosphatase_SuhB"/>
</dbReference>
<dbReference type="Gene3D" id="3.40.190.80">
    <property type="match status" value="1"/>
</dbReference>
<dbReference type="GO" id="GO:0006020">
    <property type="term" value="P:inositol metabolic process"/>
    <property type="evidence" value="ECO:0007669"/>
    <property type="project" value="TreeGrafter"/>
</dbReference>
<comment type="cofactor">
    <cofactor evidence="2 8">
        <name>Mg(2+)</name>
        <dbReference type="ChEBI" id="CHEBI:18420"/>
    </cofactor>
</comment>
<dbReference type="InterPro" id="IPR033942">
    <property type="entry name" value="IMPase"/>
</dbReference>
<dbReference type="PROSITE" id="PS00630">
    <property type="entry name" value="IMP_2"/>
    <property type="match status" value="1"/>
</dbReference>
<dbReference type="FunFam" id="3.30.540.10:FF:000003">
    <property type="entry name" value="Inositol-1-monophosphatase"/>
    <property type="match status" value="1"/>
</dbReference>
<dbReference type="GO" id="GO:0046854">
    <property type="term" value="P:phosphatidylinositol phosphate biosynthetic process"/>
    <property type="evidence" value="ECO:0007669"/>
    <property type="project" value="InterPro"/>
</dbReference>
<protein>
    <recommendedName>
        <fullName evidence="4">inositol-phosphate phosphatase</fullName>
        <ecNumber evidence="4">3.1.3.25</ecNumber>
    </recommendedName>
</protein>
<evidence type="ECO:0000256" key="8">
    <source>
        <dbReference type="PIRSR" id="PIRSR600760-2"/>
    </source>
</evidence>
<dbReference type="GO" id="GO:0004519">
    <property type="term" value="F:endonuclease activity"/>
    <property type="evidence" value="ECO:0007669"/>
    <property type="project" value="InterPro"/>
</dbReference>
<dbReference type="GO" id="GO:0046872">
    <property type="term" value="F:metal ion binding"/>
    <property type="evidence" value="ECO:0007669"/>
    <property type="project" value="UniProtKB-KW"/>
</dbReference>
<dbReference type="InterPro" id="IPR036237">
    <property type="entry name" value="Xyl_isomerase-like_sf"/>
</dbReference>
<feature type="binding site" evidence="8">
    <location>
        <position position="464"/>
    </location>
    <ligand>
        <name>Mg(2+)</name>
        <dbReference type="ChEBI" id="CHEBI:18420"/>
        <label>1</label>
        <note>catalytic</note>
    </ligand>
</feature>
<proteinExistence type="inferred from homology"/>
<evidence type="ECO:0000256" key="3">
    <source>
        <dbReference type="ARBA" id="ARBA00009759"/>
    </source>
</evidence>
<feature type="binding site" evidence="8">
    <location>
        <position position="336"/>
    </location>
    <ligand>
        <name>Mg(2+)</name>
        <dbReference type="ChEBI" id="CHEBI:18420"/>
        <label>1</label>
        <note>catalytic</note>
    </ligand>
</feature>
<dbReference type="InterPro" id="IPR020550">
    <property type="entry name" value="Inositol_monophosphatase_CS"/>
</dbReference>
<organism evidence="10 11">
    <name type="scientific">Phytophthora kernoviae 00238/432</name>
    <dbReference type="NCBI Taxonomy" id="1284355"/>
    <lineage>
        <taxon>Eukaryota</taxon>
        <taxon>Sar</taxon>
        <taxon>Stramenopiles</taxon>
        <taxon>Oomycota</taxon>
        <taxon>Peronosporomycetes</taxon>
        <taxon>Peronosporales</taxon>
        <taxon>Peronosporaceae</taxon>
        <taxon>Phytophthora</taxon>
    </lineage>
</organism>
<evidence type="ECO:0000256" key="6">
    <source>
        <dbReference type="ARBA" id="ARBA00022801"/>
    </source>
</evidence>
<dbReference type="CDD" id="cd01639">
    <property type="entry name" value="IMPase"/>
    <property type="match status" value="1"/>
</dbReference>
<name>A0A8J4WIJ6_9STRA</name>
<comment type="catalytic activity">
    <reaction evidence="1">
        <text>a myo-inositol phosphate + H2O = myo-inositol + phosphate</text>
        <dbReference type="Rhea" id="RHEA:24056"/>
        <dbReference type="ChEBI" id="CHEBI:15377"/>
        <dbReference type="ChEBI" id="CHEBI:17268"/>
        <dbReference type="ChEBI" id="CHEBI:43474"/>
        <dbReference type="ChEBI" id="CHEBI:84139"/>
        <dbReference type="EC" id="3.1.3.25"/>
    </reaction>
</comment>
<dbReference type="PRINTS" id="PR01959">
    <property type="entry name" value="SBIMPHPHTASE"/>
</dbReference>
<keyword evidence="6" id="KW-0378">Hydrolase</keyword>
<feature type="binding site" evidence="8">
    <location>
        <position position="339"/>
    </location>
    <ligand>
        <name>Mg(2+)</name>
        <dbReference type="ChEBI" id="CHEBI:18420"/>
        <label>1</label>
        <note>catalytic</note>
    </ligand>
</feature>
<dbReference type="InterPro" id="IPR020583">
    <property type="entry name" value="Inositol_monoP_metal-BS"/>
</dbReference>
<evidence type="ECO:0000256" key="4">
    <source>
        <dbReference type="ARBA" id="ARBA00013106"/>
    </source>
</evidence>
<dbReference type="GO" id="GO:0009411">
    <property type="term" value="P:response to UV"/>
    <property type="evidence" value="ECO:0007669"/>
    <property type="project" value="InterPro"/>
</dbReference>
<dbReference type="SUPFAM" id="SSF56655">
    <property type="entry name" value="Carbohydrate phosphatase"/>
    <property type="match status" value="1"/>
</dbReference>
<dbReference type="GO" id="GO:0007165">
    <property type="term" value="P:signal transduction"/>
    <property type="evidence" value="ECO:0007669"/>
    <property type="project" value="TreeGrafter"/>
</dbReference>
<evidence type="ECO:0000313" key="11">
    <source>
        <dbReference type="Proteomes" id="UP000702964"/>
    </source>
</evidence>